<evidence type="ECO:0000259" key="1">
    <source>
        <dbReference type="SMART" id="SM00471"/>
    </source>
</evidence>
<dbReference type="SUPFAM" id="SSF109604">
    <property type="entry name" value="HD-domain/PDEase-like"/>
    <property type="match status" value="1"/>
</dbReference>
<dbReference type="SMART" id="SM00471">
    <property type="entry name" value="HDc"/>
    <property type="match status" value="1"/>
</dbReference>
<dbReference type="NCBIfam" id="TIGR00277">
    <property type="entry name" value="HDIG"/>
    <property type="match status" value="1"/>
</dbReference>
<protein>
    <submittedName>
        <fullName evidence="2">HDIG domain-containing protein</fullName>
    </submittedName>
</protein>
<keyword evidence="3" id="KW-1185">Reference proteome</keyword>
<dbReference type="InterPro" id="IPR006675">
    <property type="entry name" value="HDIG_dom"/>
</dbReference>
<dbReference type="InterPro" id="IPR003607">
    <property type="entry name" value="HD/PDEase_dom"/>
</dbReference>
<name>A0A6B3L8D6_9BACT</name>
<dbReference type="AlphaFoldDB" id="A0A6B3L8D6"/>
<dbReference type="RefSeq" id="WP_235203301.1">
    <property type="nucleotide sequence ID" value="NZ_CP066776.1"/>
</dbReference>
<accession>A0A6B3L8D6</accession>
<dbReference type="InterPro" id="IPR052722">
    <property type="entry name" value="PgpH_phosphodiesterase"/>
</dbReference>
<dbReference type="CDD" id="cd00077">
    <property type="entry name" value="HDc"/>
    <property type="match status" value="1"/>
</dbReference>
<proteinExistence type="predicted"/>
<evidence type="ECO:0000313" key="3">
    <source>
        <dbReference type="Proteomes" id="UP000475117"/>
    </source>
</evidence>
<dbReference type="InterPro" id="IPR011621">
    <property type="entry name" value="Metal-dep_PHydrolase_7TM_intra"/>
</dbReference>
<gene>
    <name evidence="2" type="ORF">G3M56_007220</name>
</gene>
<dbReference type="InterPro" id="IPR006674">
    <property type="entry name" value="HD_domain"/>
</dbReference>
<dbReference type="KEGG" id="soa:G3M56_007220"/>
<dbReference type="EMBL" id="CP066776">
    <property type="protein sequence ID" value="QQL43695.1"/>
    <property type="molecule type" value="Genomic_DNA"/>
</dbReference>
<dbReference type="PANTHER" id="PTHR36442">
    <property type="entry name" value="CYCLIC-DI-AMP PHOSPHODIESTERASE PGPH"/>
    <property type="match status" value="1"/>
</dbReference>
<dbReference type="PANTHER" id="PTHR36442:SF1">
    <property type="entry name" value="CYCLIC-DI-AMP PHOSPHODIESTERASE PGPH"/>
    <property type="match status" value="1"/>
</dbReference>
<dbReference type="Gene3D" id="1.10.3210.10">
    <property type="entry name" value="Hypothetical protein af1432"/>
    <property type="match status" value="1"/>
</dbReference>
<dbReference type="Proteomes" id="UP000475117">
    <property type="component" value="Chromosome"/>
</dbReference>
<dbReference type="Pfam" id="PF01966">
    <property type="entry name" value="HD"/>
    <property type="match status" value="1"/>
</dbReference>
<sequence>MDNSQGVRWSILIVSILALFLLVDSPVEGSRFFHERYKGLLVGGLILGAAFFHLLLGHRDRVFGRNCRLLLVFGMMFGQLALMKVLQHWLISYLEIPAAQVGLFLPMAIAPLVLSVMLGQRAGIFATIYGSLLGALVMNASEPYLYIILMMVTGLTAVALVGRVRKRGRLIQAGLCIGVVHLILAWAFGLASPIQWLPDGAGVDWVGGLTQALTILGVELFVATLISGMLPVLESFFGITTEISWIELADLNNPLLKRLTIEAPGTYHHSLLVGTLAENAAERIGANATMARVCSYFHDIGKLTSPDYFIENQGEGINPHDDLTPHMSAKMILSHVPDGVALAVRHRLNPRIMDVIREHHGTSLVYIFYKRAMQMRETQLKEVEDGMRAEEDVVSVDEADFRYKGPLPVTKESVIISLADAAESARRSLSSNDVKEISELVDRLVEERIKDGQLDEADITMEELSTIKKSFVSDLKNMSHSRPSYRGEGTKEGAAVATPDGDKKPDVV</sequence>
<dbReference type="Pfam" id="PF07698">
    <property type="entry name" value="7TM-7TMR_HD"/>
    <property type="match status" value="1"/>
</dbReference>
<feature type="domain" description="HD/PDEase" evidence="1">
    <location>
        <begin position="262"/>
        <end position="434"/>
    </location>
</feature>
<organism evidence="2 3">
    <name type="scientific">Sulfuriroseicoccus oceanibius</name>
    <dbReference type="NCBI Taxonomy" id="2707525"/>
    <lineage>
        <taxon>Bacteria</taxon>
        <taxon>Pseudomonadati</taxon>
        <taxon>Verrucomicrobiota</taxon>
        <taxon>Verrucomicrobiia</taxon>
        <taxon>Verrucomicrobiales</taxon>
        <taxon>Verrucomicrobiaceae</taxon>
        <taxon>Sulfuriroseicoccus</taxon>
    </lineage>
</organism>
<reference evidence="2 3" key="1">
    <citation type="submission" date="2020-12" db="EMBL/GenBank/DDBJ databases">
        <title>Sulforoseuscoccus oceanibium gen. nov., sp. nov., a representative of the phylum Verrucomicrobia with special cytoplasmic membrane, and proposal of Sulforoseuscoccusaceae fam. nov.</title>
        <authorList>
            <person name="Xi F."/>
        </authorList>
    </citation>
    <scope>NUCLEOTIDE SEQUENCE [LARGE SCALE GENOMIC DNA]</scope>
    <source>
        <strain evidence="2 3">T37</strain>
    </source>
</reference>
<evidence type="ECO:0000313" key="2">
    <source>
        <dbReference type="EMBL" id="QQL43695.1"/>
    </source>
</evidence>